<gene>
    <name evidence="1" type="ORF">BC781_101374</name>
</gene>
<evidence type="ECO:0008006" key="3">
    <source>
        <dbReference type="Google" id="ProtNLM"/>
    </source>
</evidence>
<evidence type="ECO:0000313" key="1">
    <source>
        <dbReference type="EMBL" id="PWJ44024.1"/>
    </source>
</evidence>
<keyword evidence="2" id="KW-1185">Reference proteome</keyword>
<proteinExistence type="predicted"/>
<dbReference type="InterPro" id="IPR011990">
    <property type="entry name" value="TPR-like_helical_dom_sf"/>
</dbReference>
<comment type="caution">
    <text evidence="1">The sequence shown here is derived from an EMBL/GenBank/DDBJ whole genome shotgun (WGS) entry which is preliminary data.</text>
</comment>
<dbReference type="OrthoDB" id="176337at768503"/>
<name>A0A315ZH30_SEDFL</name>
<dbReference type="Proteomes" id="UP000245535">
    <property type="component" value="Unassembled WGS sequence"/>
</dbReference>
<organism evidence="1 2">
    <name type="scientific">Sediminitomix flava</name>
    <dbReference type="NCBI Taxonomy" id="379075"/>
    <lineage>
        <taxon>Bacteria</taxon>
        <taxon>Pseudomonadati</taxon>
        <taxon>Bacteroidota</taxon>
        <taxon>Cytophagia</taxon>
        <taxon>Cytophagales</taxon>
        <taxon>Flammeovirgaceae</taxon>
        <taxon>Sediminitomix</taxon>
    </lineage>
</organism>
<dbReference type="AlphaFoldDB" id="A0A315ZH30"/>
<reference evidence="1 2" key="1">
    <citation type="submission" date="2018-03" db="EMBL/GenBank/DDBJ databases">
        <title>Genomic Encyclopedia of Archaeal and Bacterial Type Strains, Phase II (KMG-II): from individual species to whole genera.</title>
        <authorList>
            <person name="Goeker M."/>
        </authorList>
    </citation>
    <scope>NUCLEOTIDE SEQUENCE [LARGE SCALE GENOMIC DNA]</scope>
    <source>
        <strain evidence="1 2">DSM 28229</strain>
    </source>
</reference>
<dbReference type="RefSeq" id="WP_109615547.1">
    <property type="nucleotide sequence ID" value="NZ_QGDO01000001.1"/>
</dbReference>
<evidence type="ECO:0000313" key="2">
    <source>
        <dbReference type="Proteomes" id="UP000245535"/>
    </source>
</evidence>
<protein>
    <recommendedName>
        <fullName evidence="3">Tetratricopeptide repeat protein</fullName>
    </recommendedName>
</protein>
<sequence>MINTVVSKIRKHNYKEAQEILINVLKADQKHSPKIFELLSDCYFGMGDIREAVAAAELGIREAITEGNLRSTLFSHQQGLNKINEGLKEVKAGGYNTEAILFIKDNCKKLIANECFEVAIYQLRNLAEARMIKTTKILWIGQLLKEVYFSSKAKKLRAEFDELLLSEILFYYLKSCKLFEPEYNVVREELKKVKSEESIIPS</sequence>
<dbReference type="SUPFAM" id="SSF48452">
    <property type="entry name" value="TPR-like"/>
    <property type="match status" value="1"/>
</dbReference>
<dbReference type="EMBL" id="QGDO01000001">
    <property type="protein sequence ID" value="PWJ44024.1"/>
    <property type="molecule type" value="Genomic_DNA"/>
</dbReference>
<accession>A0A315ZH30</accession>